<comment type="caution">
    <text evidence="1">The sequence shown here is derived from an EMBL/GenBank/DDBJ whole genome shotgun (WGS) entry which is preliminary data.</text>
</comment>
<evidence type="ECO:0000313" key="1">
    <source>
        <dbReference type="EMBL" id="GFN82071.1"/>
    </source>
</evidence>
<organism evidence="1 2">
    <name type="scientific">Plakobranchus ocellatus</name>
    <dbReference type="NCBI Taxonomy" id="259542"/>
    <lineage>
        <taxon>Eukaryota</taxon>
        <taxon>Metazoa</taxon>
        <taxon>Spiralia</taxon>
        <taxon>Lophotrochozoa</taxon>
        <taxon>Mollusca</taxon>
        <taxon>Gastropoda</taxon>
        <taxon>Heterobranchia</taxon>
        <taxon>Euthyneura</taxon>
        <taxon>Panpulmonata</taxon>
        <taxon>Sacoglossa</taxon>
        <taxon>Placobranchoidea</taxon>
        <taxon>Plakobranchidae</taxon>
        <taxon>Plakobranchus</taxon>
    </lineage>
</organism>
<keyword evidence="2" id="KW-1185">Reference proteome</keyword>
<accession>A0AAV3YIR0</accession>
<protein>
    <recommendedName>
        <fullName evidence="3">Secreted protein</fullName>
    </recommendedName>
</protein>
<evidence type="ECO:0000313" key="2">
    <source>
        <dbReference type="Proteomes" id="UP000735302"/>
    </source>
</evidence>
<name>A0AAV3YIR0_9GAST</name>
<dbReference type="AlphaFoldDB" id="A0AAV3YIR0"/>
<sequence>MRCIISPVVFALALEVIFERRLPSLVTRRSLLQCFKVKGSLKSLSRASIHLIKLMYPLSQCDNSDIRRQLLYSTFLNESDSSSIPPTSALPDPSSACTNGWQSVTISSLESGLHSSCFLVTSLKHSVDFGDRLQSKLHVV</sequence>
<dbReference type="EMBL" id="BLXT01000976">
    <property type="protein sequence ID" value="GFN82071.1"/>
    <property type="molecule type" value="Genomic_DNA"/>
</dbReference>
<dbReference type="Proteomes" id="UP000735302">
    <property type="component" value="Unassembled WGS sequence"/>
</dbReference>
<proteinExistence type="predicted"/>
<gene>
    <name evidence="1" type="ORF">PoB_000857700</name>
</gene>
<evidence type="ECO:0008006" key="3">
    <source>
        <dbReference type="Google" id="ProtNLM"/>
    </source>
</evidence>
<reference evidence="1 2" key="1">
    <citation type="journal article" date="2021" name="Elife">
        <title>Chloroplast acquisition without the gene transfer in kleptoplastic sea slugs, Plakobranchus ocellatus.</title>
        <authorList>
            <person name="Maeda T."/>
            <person name="Takahashi S."/>
            <person name="Yoshida T."/>
            <person name="Shimamura S."/>
            <person name="Takaki Y."/>
            <person name="Nagai Y."/>
            <person name="Toyoda A."/>
            <person name="Suzuki Y."/>
            <person name="Arimoto A."/>
            <person name="Ishii H."/>
            <person name="Satoh N."/>
            <person name="Nishiyama T."/>
            <person name="Hasebe M."/>
            <person name="Maruyama T."/>
            <person name="Minagawa J."/>
            <person name="Obokata J."/>
            <person name="Shigenobu S."/>
        </authorList>
    </citation>
    <scope>NUCLEOTIDE SEQUENCE [LARGE SCALE GENOMIC DNA]</scope>
</reference>